<sequence>MGRQYDDLQEVASRHRHQAARTGLATEEHAEWTDREAAHQRLSEQEATSRHLRAELAEALHQERAAQEAGLRLLADAQVHELELRELRLQLAASEHRNSQLSRSLARSSPASSSSQAPQELPSEVQPVIPVEAITEEAGAEHVLNNWVQKVCEFGMSGRCHSLTALFHFGYTAWKQSMHASLQSEHWGMESVEDISPGHIAEEEEKQSQVLFKEEPMSTSACRVGTRQPFGPAAQQLAVPLRVPARVMEGSCTLPAALDGGIADVDRTNTLLTKLHELRKTPQKSPHTMTDNIQKKVESRLLAPSSPCLSTATRDSGVNSRESTHCLTPRDGSQDESGSPVFEADKTWLTDKEIGATAESGKERELQRWAAPSNCDGALEELAPTHNSDSHWDQFKANAELFGYVSTFKEDLSQYSTIIDVAKVPAHARKKAERLAREIEVRHSIRGSADEEAAGRDEETQFSAVTVDNADAQEDAPTGRGRSSNQIKVQDKPREERGLPANVQTEAQMKVSGSFFHVEGVGLLDENLVRSNPWMLDQSSARNMPIAPVTPGFLSTQPQNAATPPVDSGPSASPVLSTAPVCTPHMSFARVPQVLPAGAAVMIDGLMTCPSFNGMSVIIDSYDAETNRYNVQLPMTDNFGVNQIAKIRPENLKIYPTPRPFEPNITHGGSASSSCNGSVPVDDAERSPEQLLTCARLAADSERLRQALEFCTEGLDLLWGELCLGPVLAEPCAASRASSSSLAPVPAAVWRPGGSDKVFVPDETVTTLSGLLCLRASAHAQLQQYVEALSDADELTGIQPTSADGYYWQSVALQGMGREHEALEALMSALEYEPQNAFYQQLLTALFEDISDRDTLKRRTGRRESSRVNKSQWSISSAYIAVVDKDVLAASRGRQWGEELVQTIAKQIPEYLEALKWKMMNHWMCWNFGTYGGDVPPESPPLSPQATDSDLEPSAKGRLALIPSKNVERTDPDSDLEPSARGRLALIPSGNAERTDPDTGPRSCDEEKATIEIPIAKAEEIFSSRGKEWGMPESPSPSESSIREQGEQGEQKPLASTSGASLGNELSLDQDDLVKQVMDELKQPSGGAQTSQRDDLIDIEIDSGATIRPASVSAQSAGEKLGMKLKQKMEEDHRRTLRAGGLTVKLPQAKVGEPARGTLTAKVKRVSKAMGGPPPETLAAKLKRVAAFLDVGEENKHDLPVSFCSLEGIRGNGTVSTVPANLEPSRARDRGECWQSCASDKRDWPPRCSEHYHTGNAFKQPEHDANRSVGSAIQVLLE</sequence>
<feature type="region of interest" description="Disordered" evidence="1">
    <location>
        <begin position="100"/>
        <end position="125"/>
    </location>
</feature>
<dbReference type="Proteomes" id="UP000186817">
    <property type="component" value="Unassembled WGS sequence"/>
</dbReference>
<feature type="region of interest" description="Disordered" evidence="1">
    <location>
        <begin position="959"/>
        <end position="1064"/>
    </location>
</feature>
<dbReference type="OrthoDB" id="2275718at2759"/>
<dbReference type="InterPro" id="IPR011990">
    <property type="entry name" value="TPR-like_helical_dom_sf"/>
</dbReference>
<evidence type="ECO:0000256" key="1">
    <source>
        <dbReference type="SAM" id="MobiDB-lite"/>
    </source>
</evidence>
<feature type="compositionally biased region" description="Basic and acidic residues" evidence="1">
    <location>
        <begin position="1041"/>
        <end position="1050"/>
    </location>
</feature>
<dbReference type="EMBL" id="LSRX01001324">
    <property type="protein sequence ID" value="OLP80993.1"/>
    <property type="molecule type" value="Genomic_DNA"/>
</dbReference>
<dbReference type="AlphaFoldDB" id="A0A1Q9CDI0"/>
<dbReference type="SUPFAM" id="SSF48452">
    <property type="entry name" value="TPR-like"/>
    <property type="match status" value="1"/>
</dbReference>
<feature type="compositionally biased region" description="Basic and acidic residues" evidence="1">
    <location>
        <begin position="993"/>
        <end position="1010"/>
    </location>
</feature>
<feature type="region of interest" description="Disordered" evidence="1">
    <location>
        <begin position="446"/>
        <end position="501"/>
    </location>
</feature>
<proteinExistence type="predicted"/>
<dbReference type="GO" id="GO:0010494">
    <property type="term" value="C:cytoplasmic stress granule"/>
    <property type="evidence" value="ECO:0007669"/>
    <property type="project" value="TreeGrafter"/>
</dbReference>
<evidence type="ECO:0000313" key="4">
    <source>
        <dbReference type="Proteomes" id="UP000186817"/>
    </source>
</evidence>
<dbReference type="SMART" id="SM01272">
    <property type="entry name" value="LsmAD"/>
    <property type="match status" value="1"/>
</dbReference>
<name>A0A1Q9CDI0_SYMMI</name>
<gene>
    <name evidence="3" type="primary">CID4</name>
    <name evidence="3" type="ORF">AK812_SmicGene38522</name>
</gene>
<feature type="compositionally biased region" description="Basic and acidic residues" evidence="1">
    <location>
        <begin position="26"/>
        <end position="48"/>
    </location>
</feature>
<dbReference type="GO" id="GO:0034063">
    <property type="term" value="P:stress granule assembly"/>
    <property type="evidence" value="ECO:0007669"/>
    <property type="project" value="TreeGrafter"/>
</dbReference>
<dbReference type="Pfam" id="PF06741">
    <property type="entry name" value="LsmAD"/>
    <property type="match status" value="1"/>
</dbReference>
<feature type="domain" description="LsmAD" evidence="2">
    <location>
        <begin position="402"/>
        <end position="468"/>
    </location>
</feature>
<evidence type="ECO:0000313" key="3">
    <source>
        <dbReference type="EMBL" id="OLP80993.1"/>
    </source>
</evidence>
<feature type="compositionally biased region" description="Polar residues" evidence="1">
    <location>
        <begin position="307"/>
        <end position="321"/>
    </location>
</feature>
<dbReference type="GO" id="GO:0003729">
    <property type="term" value="F:mRNA binding"/>
    <property type="evidence" value="ECO:0007669"/>
    <property type="project" value="TreeGrafter"/>
</dbReference>
<dbReference type="PANTHER" id="PTHR12854:SF7">
    <property type="entry name" value="ATAXIN-2 HOMOLOG"/>
    <property type="match status" value="1"/>
</dbReference>
<feature type="region of interest" description="Disordered" evidence="1">
    <location>
        <begin position="1"/>
        <end position="48"/>
    </location>
</feature>
<protein>
    <submittedName>
        <fullName evidence="3">Polyadenylate-binding protein-interacting protein 4</fullName>
    </submittedName>
</protein>
<feature type="compositionally biased region" description="Basic and acidic residues" evidence="1">
    <location>
        <begin position="489"/>
        <end position="498"/>
    </location>
</feature>
<dbReference type="Gene3D" id="1.25.40.10">
    <property type="entry name" value="Tetratricopeptide repeat domain"/>
    <property type="match status" value="1"/>
</dbReference>
<dbReference type="InterPro" id="IPR009604">
    <property type="entry name" value="LsmAD_domain"/>
</dbReference>
<accession>A0A1Q9CDI0</accession>
<comment type="caution">
    <text evidence="3">The sequence shown here is derived from an EMBL/GenBank/DDBJ whole genome shotgun (WGS) entry which is preliminary data.</text>
</comment>
<reference evidence="3 4" key="1">
    <citation type="submission" date="2016-02" db="EMBL/GenBank/DDBJ databases">
        <title>Genome analysis of coral dinoflagellate symbionts highlights evolutionary adaptations to a symbiotic lifestyle.</title>
        <authorList>
            <person name="Aranda M."/>
            <person name="Li Y."/>
            <person name="Liew Y.J."/>
            <person name="Baumgarten S."/>
            <person name="Simakov O."/>
            <person name="Wilson M."/>
            <person name="Piel J."/>
            <person name="Ashoor H."/>
            <person name="Bougouffa S."/>
            <person name="Bajic V.B."/>
            <person name="Ryu T."/>
            <person name="Ravasi T."/>
            <person name="Bayer T."/>
            <person name="Micklem G."/>
            <person name="Kim H."/>
            <person name="Bhak J."/>
            <person name="Lajeunesse T.C."/>
            <person name="Voolstra C.R."/>
        </authorList>
    </citation>
    <scope>NUCLEOTIDE SEQUENCE [LARGE SCALE GENOMIC DNA]</scope>
    <source>
        <strain evidence="3 4">CCMP2467</strain>
    </source>
</reference>
<evidence type="ECO:0000259" key="2">
    <source>
        <dbReference type="SMART" id="SM01272"/>
    </source>
</evidence>
<dbReference type="PANTHER" id="PTHR12854">
    <property type="entry name" value="ATAXIN 2-RELATED"/>
    <property type="match status" value="1"/>
</dbReference>
<feature type="compositionally biased region" description="Basic and acidic residues" evidence="1">
    <location>
        <begin position="1017"/>
        <end position="1030"/>
    </location>
</feature>
<dbReference type="InterPro" id="IPR045117">
    <property type="entry name" value="ATXN2-like"/>
</dbReference>
<feature type="region of interest" description="Disordered" evidence="1">
    <location>
        <begin position="304"/>
        <end position="341"/>
    </location>
</feature>
<feature type="compositionally biased region" description="Low complexity" evidence="1">
    <location>
        <begin position="100"/>
        <end position="124"/>
    </location>
</feature>
<organism evidence="3 4">
    <name type="scientific">Symbiodinium microadriaticum</name>
    <name type="common">Dinoflagellate</name>
    <name type="synonym">Zooxanthella microadriatica</name>
    <dbReference type="NCBI Taxonomy" id="2951"/>
    <lineage>
        <taxon>Eukaryota</taxon>
        <taxon>Sar</taxon>
        <taxon>Alveolata</taxon>
        <taxon>Dinophyceae</taxon>
        <taxon>Suessiales</taxon>
        <taxon>Symbiodiniaceae</taxon>
        <taxon>Symbiodinium</taxon>
    </lineage>
</organism>
<keyword evidence="4" id="KW-1185">Reference proteome</keyword>